<evidence type="ECO:0000313" key="7">
    <source>
        <dbReference type="Proteomes" id="UP000595446"/>
    </source>
</evidence>
<evidence type="ECO:0000256" key="3">
    <source>
        <dbReference type="ARBA" id="ARBA00022679"/>
    </source>
</evidence>
<reference evidence="6 7" key="1">
    <citation type="submission" date="2020-12" db="EMBL/GenBank/DDBJ databases">
        <title>Complete genome sequence of Mycobacterium heckeshornense JCM 15655T, closely related to a pathogenic non-tuberculous mycobacterial species Mycobacterium xenopi.</title>
        <authorList>
            <person name="Yoshida M."/>
            <person name="Fukano H."/>
            <person name="Asakura T."/>
            <person name="Suzuki M."/>
            <person name="Hoshino Y."/>
        </authorList>
    </citation>
    <scope>NUCLEOTIDE SEQUENCE [LARGE SCALE GENOMIC DNA]</scope>
    <source>
        <strain evidence="6 7">JCM 15655</strain>
    </source>
</reference>
<dbReference type="InterPro" id="IPR029063">
    <property type="entry name" value="SAM-dependent_MTases_sf"/>
</dbReference>
<dbReference type="AlphaFoldDB" id="A0A7R7GZ90"/>
<protein>
    <recommendedName>
        <fullName evidence="5">DNA methylase N-4/N-6 domain-containing protein</fullName>
    </recommendedName>
</protein>
<gene>
    <name evidence="6" type="ORF">MHEC_44840</name>
</gene>
<dbReference type="Proteomes" id="UP000595446">
    <property type="component" value="Chromosome"/>
</dbReference>
<organism evidence="6 7">
    <name type="scientific">Mycobacterium heckeshornense</name>
    <dbReference type="NCBI Taxonomy" id="110505"/>
    <lineage>
        <taxon>Bacteria</taxon>
        <taxon>Bacillati</taxon>
        <taxon>Actinomycetota</taxon>
        <taxon>Actinomycetes</taxon>
        <taxon>Mycobacteriales</taxon>
        <taxon>Mycobacteriaceae</taxon>
        <taxon>Mycobacterium</taxon>
    </lineage>
</organism>
<evidence type="ECO:0000256" key="4">
    <source>
        <dbReference type="SAM" id="MobiDB-lite"/>
    </source>
</evidence>
<evidence type="ECO:0000313" key="6">
    <source>
        <dbReference type="EMBL" id="BCO38051.1"/>
    </source>
</evidence>
<dbReference type="GO" id="GO:0003677">
    <property type="term" value="F:DNA binding"/>
    <property type="evidence" value="ECO:0007669"/>
    <property type="project" value="InterPro"/>
</dbReference>
<dbReference type="InterPro" id="IPR002052">
    <property type="entry name" value="DNA_methylase_N6_adenine_CS"/>
</dbReference>
<evidence type="ECO:0000256" key="1">
    <source>
        <dbReference type="ARBA" id="ARBA00006594"/>
    </source>
</evidence>
<dbReference type="InterPro" id="IPR002941">
    <property type="entry name" value="DNA_methylase_N4/N6"/>
</dbReference>
<evidence type="ECO:0000256" key="2">
    <source>
        <dbReference type="ARBA" id="ARBA00022603"/>
    </source>
</evidence>
<dbReference type="EMBL" id="AP024237">
    <property type="protein sequence ID" value="BCO38051.1"/>
    <property type="molecule type" value="Genomic_DNA"/>
</dbReference>
<dbReference type="REBASE" id="477843">
    <property type="entry name" value="M.Mhe15655ORF44840P"/>
</dbReference>
<feature type="domain" description="DNA methylase N-4/N-6" evidence="5">
    <location>
        <begin position="110"/>
        <end position="246"/>
    </location>
</feature>
<feature type="region of interest" description="Disordered" evidence="4">
    <location>
        <begin position="1"/>
        <end position="38"/>
    </location>
</feature>
<keyword evidence="7" id="KW-1185">Reference proteome</keyword>
<evidence type="ECO:0000259" key="5">
    <source>
        <dbReference type="Pfam" id="PF01555"/>
    </source>
</evidence>
<keyword evidence="3" id="KW-0808">Transferase</keyword>
<proteinExistence type="inferred from homology"/>
<keyword evidence="2" id="KW-0489">Methyltransferase</keyword>
<dbReference type="GO" id="GO:0008170">
    <property type="term" value="F:N-methyltransferase activity"/>
    <property type="evidence" value="ECO:0007669"/>
    <property type="project" value="InterPro"/>
</dbReference>
<dbReference type="PROSITE" id="PS00092">
    <property type="entry name" value="N6_MTASE"/>
    <property type="match status" value="1"/>
</dbReference>
<sequence>MILNGESWKSGEGAMAASEKPAPGHVRGSRKQQQGKATNDLVLSSHLGVNADLFHQILDLYVSTGATVADVTYGSGAFWKKVKRDDINLLATDLAEGVDCRKLPYEDGSIDAVVLDPPYMHTPGQGAHVGHQNFETYYRNNATANTGGSKYHEAVLDLYFAAGKEASRVLKDGGIFIVKCQDEVCANRQRLTHVEIINEYEGYGFQTEDLFVVTRPHRPGLSRMMRQRHARKNHSYFLVFWKADKRRRWPGRLD</sequence>
<dbReference type="SUPFAM" id="SSF53335">
    <property type="entry name" value="S-adenosyl-L-methionine-dependent methyltransferases"/>
    <property type="match status" value="1"/>
</dbReference>
<comment type="similarity">
    <text evidence="1">Belongs to the N(4)/N(6)-methyltransferase family.</text>
</comment>
<dbReference type="Gene3D" id="3.40.50.150">
    <property type="entry name" value="Vaccinia Virus protein VP39"/>
    <property type="match status" value="1"/>
</dbReference>
<dbReference type="GO" id="GO:0032259">
    <property type="term" value="P:methylation"/>
    <property type="evidence" value="ECO:0007669"/>
    <property type="project" value="UniProtKB-KW"/>
</dbReference>
<accession>A0A7R7GZ90</accession>
<name>A0A7R7GZ90_9MYCO</name>
<dbReference type="Pfam" id="PF01555">
    <property type="entry name" value="N6_N4_Mtase"/>
    <property type="match status" value="1"/>
</dbReference>